<gene>
    <name evidence="1" type="ORF">IO48_06100</name>
</gene>
<proteinExistence type="predicted"/>
<dbReference type="AlphaFoldDB" id="A0A0A2ZY46"/>
<name>A0A0A2ZY46_9PAST</name>
<evidence type="ECO:0008006" key="3">
    <source>
        <dbReference type="Google" id="ProtNLM"/>
    </source>
</evidence>
<protein>
    <recommendedName>
        <fullName evidence="3">Restriction endonuclease</fullName>
    </recommendedName>
</protein>
<organism evidence="1 2">
    <name type="scientific">Gallibacterium anatis 4895</name>
    <dbReference type="NCBI Taxonomy" id="1396510"/>
    <lineage>
        <taxon>Bacteria</taxon>
        <taxon>Pseudomonadati</taxon>
        <taxon>Pseudomonadota</taxon>
        <taxon>Gammaproteobacteria</taxon>
        <taxon>Pasteurellales</taxon>
        <taxon>Pasteurellaceae</taxon>
        <taxon>Gallibacterium</taxon>
    </lineage>
</organism>
<evidence type="ECO:0000313" key="1">
    <source>
        <dbReference type="EMBL" id="KGQ62003.1"/>
    </source>
</evidence>
<dbReference type="EMBL" id="JPJQ01000026">
    <property type="protein sequence ID" value="KGQ62003.1"/>
    <property type="molecule type" value="Genomic_DNA"/>
</dbReference>
<sequence length="359" mass="42399">MIEELLFLLKQSIENRLNLDKKFTESKGEKNGFELLVCDVLDTLKHHNIKNIRFEYESHFSHHFPDLSIEIDNKKYGIELKSRNSLTWATNGNSIFESISDIEYEEIYLFFGALDTSKNCFQIKYAPYWKTISDIKVTHSPRFFINMNSLNEKNIFTSNEEYFELRSLTKEEKNQFVSNKLRERTSESQWYLPDNEIQPILFSSLNDKEKGNIISEIFILYSHELLKTINGKNDQETVRADYNNATSYIISEYYYYSPNFRDIFSAGGKFFFKEQVYPKVFKTLADNLPNIVSILKSCNDELRIKYQKNWSKYNICCKSNDNLIEGFFLYLDQIGRQYYSHTLNGKTLSSLIVEMNTTK</sequence>
<comment type="caution">
    <text evidence="1">The sequence shown here is derived from an EMBL/GenBank/DDBJ whole genome shotgun (WGS) entry which is preliminary data.</text>
</comment>
<evidence type="ECO:0000313" key="2">
    <source>
        <dbReference type="Proteomes" id="UP000030554"/>
    </source>
</evidence>
<accession>A0A0A2ZY46</accession>
<dbReference type="RefSeq" id="WP_039163512.1">
    <property type="nucleotide sequence ID" value="NZ_JPJQ01000026.1"/>
</dbReference>
<dbReference type="Proteomes" id="UP000030554">
    <property type="component" value="Unassembled WGS sequence"/>
</dbReference>
<reference evidence="1 2" key="1">
    <citation type="submission" date="2014-07" db="EMBL/GenBank/DDBJ databases">
        <title>Chaperone-usher fimbriae in a diverse selection of Gallibacterium genomes.</title>
        <authorList>
            <person name="Kudirkiene E."/>
            <person name="Bager R.J."/>
            <person name="Johnson T.J."/>
            <person name="Bojesen A.M."/>
        </authorList>
    </citation>
    <scope>NUCLEOTIDE SEQUENCE [LARGE SCALE GENOMIC DNA]</scope>
    <source>
        <strain evidence="1 2">4895</strain>
    </source>
</reference>